<reference evidence="2" key="1">
    <citation type="journal article" date="2020" name="Microbiol. Resour. Announc.">
        <title>Draft Genome Sequences of Thiorhodococcus mannitoliphagus and Thiorhodococcus minor, Purple Sulfur Photosynthetic Bacteria in the Gammaproteobacterial Family Chromatiaceae.</title>
        <authorList>
            <person name="Aviles F.A."/>
            <person name="Meyer T.E."/>
            <person name="Kyndt J.A."/>
        </authorList>
    </citation>
    <scope>NUCLEOTIDE SEQUENCE [LARGE SCALE GENOMIC DNA]</scope>
    <source>
        <strain evidence="2">DSM 18266</strain>
    </source>
</reference>
<dbReference type="RefSeq" id="WP_164652803.1">
    <property type="nucleotide sequence ID" value="NZ_JAAIJR010000018.1"/>
</dbReference>
<dbReference type="AlphaFoldDB" id="A0A6P1DT91"/>
<proteinExistence type="predicted"/>
<comment type="caution">
    <text evidence="1">The sequence shown here is derived from an EMBL/GenBank/DDBJ whole genome shotgun (WGS) entry which is preliminary data.</text>
</comment>
<evidence type="ECO:0000313" key="2">
    <source>
        <dbReference type="Proteomes" id="UP000471640"/>
    </source>
</evidence>
<evidence type="ECO:0000313" key="1">
    <source>
        <dbReference type="EMBL" id="NEX19906.1"/>
    </source>
</evidence>
<sequence length="87" mass="9790">MSMQVSLHQVERIEVTANGAPLSDGSQRMCWWQELQFFDRDDALIGRVVLYLTSPEVALPIGDQPPYWGVDPRRLGALMVVDGESPF</sequence>
<gene>
    <name evidence="1" type="ORF">G3480_06180</name>
</gene>
<keyword evidence="2" id="KW-1185">Reference proteome</keyword>
<organism evidence="1 2">
    <name type="scientific">Thiorhodococcus mannitoliphagus</name>
    <dbReference type="NCBI Taxonomy" id="329406"/>
    <lineage>
        <taxon>Bacteria</taxon>
        <taxon>Pseudomonadati</taxon>
        <taxon>Pseudomonadota</taxon>
        <taxon>Gammaproteobacteria</taxon>
        <taxon>Chromatiales</taxon>
        <taxon>Chromatiaceae</taxon>
        <taxon>Thiorhodococcus</taxon>
    </lineage>
</organism>
<dbReference type="EMBL" id="JAAIJR010000018">
    <property type="protein sequence ID" value="NEX19906.1"/>
    <property type="molecule type" value="Genomic_DNA"/>
</dbReference>
<name>A0A6P1DT91_9GAMM</name>
<dbReference type="Proteomes" id="UP000471640">
    <property type="component" value="Unassembled WGS sequence"/>
</dbReference>
<accession>A0A6P1DT91</accession>
<reference evidence="1 2" key="2">
    <citation type="submission" date="2020-02" db="EMBL/GenBank/DDBJ databases">
        <title>Genome sequences of Thiorhodococcus mannitoliphagus and Thiorhodococcus minor, purple sulfur photosynthetic bacteria in the gammaproteobacterial family, Chromatiaceae.</title>
        <authorList>
            <person name="Aviles F.A."/>
            <person name="Meyer T.E."/>
            <person name="Kyndt J.A."/>
        </authorList>
    </citation>
    <scope>NUCLEOTIDE SEQUENCE [LARGE SCALE GENOMIC DNA]</scope>
    <source>
        <strain evidence="1 2">DSM 18266</strain>
    </source>
</reference>
<protein>
    <submittedName>
        <fullName evidence="1">Uncharacterized protein</fullName>
    </submittedName>
</protein>